<dbReference type="GO" id="GO:0005737">
    <property type="term" value="C:cytoplasm"/>
    <property type="evidence" value="ECO:0007669"/>
    <property type="project" value="TreeGrafter"/>
</dbReference>
<dbReference type="EMBL" id="JAKCXM010000325">
    <property type="protein sequence ID" value="KAJ0395784.1"/>
    <property type="molecule type" value="Genomic_DNA"/>
</dbReference>
<evidence type="ECO:0008006" key="6">
    <source>
        <dbReference type="Google" id="ProtNLM"/>
    </source>
</evidence>
<comment type="caution">
    <text evidence="4">The sequence shown here is derived from an EMBL/GenBank/DDBJ whole genome shotgun (WGS) entry which is preliminary data.</text>
</comment>
<evidence type="ECO:0000313" key="4">
    <source>
        <dbReference type="EMBL" id="KAJ0395784.1"/>
    </source>
</evidence>
<evidence type="ECO:0000313" key="5">
    <source>
        <dbReference type="Proteomes" id="UP001209570"/>
    </source>
</evidence>
<organism evidence="4 5">
    <name type="scientific">Pythium insidiosum</name>
    <name type="common">Pythiosis disease agent</name>
    <dbReference type="NCBI Taxonomy" id="114742"/>
    <lineage>
        <taxon>Eukaryota</taxon>
        <taxon>Sar</taxon>
        <taxon>Stramenopiles</taxon>
        <taxon>Oomycota</taxon>
        <taxon>Peronosporomycetes</taxon>
        <taxon>Pythiales</taxon>
        <taxon>Pythiaceae</taxon>
        <taxon>Pythium</taxon>
    </lineage>
</organism>
<dbReference type="Gene3D" id="1.10.287.370">
    <property type="match status" value="1"/>
</dbReference>
<evidence type="ECO:0000256" key="2">
    <source>
        <dbReference type="ARBA" id="ARBA00023186"/>
    </source>
</evidence>
<dbReference type="SUPFAM" id="SSF46579">
    <property type="entry name" value="Prefoldin"/>
    <property type="match status" value="1"/>
</dbReference>
<keyword evidence="5" id="KW-1185">Reference proteome</keyword>
<reference evidence="4" key="1">
    <citation type="submission" date="2021-12" db="EMBL/GenBank/DDBJ databases">
        <title>Prjna785345.</title>
        <authorList>
            <person name="Rujirawat T."/>
            <person name="Krajaejun T."/>
        </authorList>
    </citation>
    <scope>NUCLEOTIDE SEQUENCE</scope>
    <source>
        <strain evidence="4">Pi057C3</strain>
    </source>
</reference>
<dbReference type="Pfam" id="PF02996">
    <property type="entry name" value="Prefoldin"/>
    <property type="match status" value="1"/>
</dbReference>
<comment type="similarity">
    <text evidence="1">Belongs to the prefoldin subunit alpha family.</text>
</comment>
<dbReference type="Proteomes" id="UP001209570">
    <property type="component" value="Unassembled WGS sequence"/>
</dbReference>
<dbReference type="GO" id="GO:0006457">
    <property type="term" value="P:protein folding"/>
    <property type="evidence" value="ECO:0007669"/>
    <property type="project" value="InterPro"/>
</dbReference>
<proteinExistence type="inferred from homology"/>
<dbReference type="InterPro" id="IPR004127">
    <property type="entry name" value="Prefoldin_subunit_alpha"/>
</dbReference>
<dbReference type="NCBIfam" id="TIGR00293">
    <property type="entry name" value="prefoldin subunit alpha"/>
    <property type="match status" value="1"/>
</dbReference>
<dbReference type="GO" id="GO:1990114">
    <property type="term" value="P:RNA polymerase II core complex assembly"/>
    <property type="evidence" value="ECO:0007669"/>
    <property type="project" value="TreeGrafter"/>
</dbReference>
<dbReference type="GO" id="GO:1990113">
    <property type="term" value="P:RNA polymerase I assembly"/>
    <property type="evidence" value="ECO:0007669"/>
    <property type="project" value="TreeGrafter"/>
</dbReference>
<sequence length="157" mass="17831">MADQQGEQQINLMDLSLEQLSSLRTQLEAELKQLTTSFGGLREAQARFQESKDALSHLSDKNLNKEVLVPLTSSMFVPGTLANVQDVLVDIGTGYFVEHKVDEAKAFMDRKITFLESNTDQLKTVLETKRQMLEGVIYVLQEKLKIAAMQEDQQRRQ</sequence>
<dbReference type="FunFam" id="1.10.287.370:FF:000004">
    <property type="entry name" value="Probable prefoldin subunit 5"/>
    <property type="match status" value="1"/>
</dbReference>
<dbReference type="PANTHER" id="PTHR12674:SF2">
    <property type="entry name" value="PREFOLDIN SUBUNIT 5"/>
    <property type="match status" value="1"/>
</dbReference>
<evidence type="ECO:0000256" key="1">
    <source>
        <dbReference type="ARBA" id="ARBA00010048"/>
    </source>
</evidence>
<dbReference type="PANTHER" id="PTHR12674">
    <property type="entry name" value="PREFOLDIN SUBUNIT 5"/>
    <property type="match status" value="1"/>
</dbReference>
<keyword evidence="3" id="KW-0175">Coiled coil</keyword>
<dbReference type="CDD" id="cd23157">
    <property type="entry name" value="Prefoldin_5"/>
    <property type="match status" value="1"/>
</dbReference>
<dbReference type="GO" id="GO:0016272">
    <property type="term" value="C:prefoldin complex"/>
    <property type="evidence" value="ECO:0007669"/>
    <property type="project" value="InterPro"/>
</dbReference>
<dbReference type="InterPro" id="IPR011599">
    <property type="entry name" value="PFD_alpha_archaea"/>
</dbReference>
<dbReference type="GO" id="GO:0051082">
    <property type="term" value="F:unfolded protein binding"/>
    <property type="evidence" value="ECO:0007669"/>
    <property type="project" value="InterPro"/>
</dbReference>
<dbReference type="GO" id="GO:1990115">
    <property type="term" value="P:RNA polymerase III assembly"/>
    <property type="evidence" value="ECO:0007669"/>
    <property type="project" value="TreeGrafter"/>
</dbReference>
<evidence type="ECO:0000256" key="3">
    <source>
        <dbReference type="SAM" id="Coils"/>
    </source>
</evidence>
<protein>
    <recommendedName>
        <fullName evidence="6">Prefoldin, alpha subunit</fullName>
    </recommendedName>
</protein>
<feature type="coiled-coil region" evidence="3">
    <location>
        <begin position="17"/>
        <end position="61"/>
    </location>
</feature>
<dbReference type="InterPro" id="IPR009053">
    <property type="entry name" value="Prefoldin"/>
</dbReference>
<accession>A0AAD5LEJ9</accession>
<gene>
    <name evidence="4" type="ORF">P43SY_007819</name>
</gene>
<name>A0AAD5LEJ9_PYTIN</name>
<dbReference type="AlphaFoldDB" id="A0AAD5LEJ9"/>
<keyword evidence="2" id="KW-0143">Chaperone</keyword>